<gene>
    <name evidence="1" type="ORF">L2E82_47690</name>
</gene>
<dbReference type="Proteomes" id="UP001055811">
    <property type="component" value="Linkage Group LG09"/>
</dbReference>
<comment type="caution">
    <text evidence="1">The sequence shown here is derived from an EMBL/GenBank/DDBJ whole genome shotgun (WGS) entry which is preliminary data.</text>
</comment>
<evidence type="ECO:0000313" key="2">
    <source>
        <dbReference type="Proteomes" id="UP001055811"/>
    </source>
</evidence>
<accession>A0ACB8YXP1</accession>
<dbReference type="EMBL" id="CM042017">
    <property type="protein sequence ID" value="KAI3689724.1"/>
    <property type="molecule type" value="Genomic_DNA"/>
</dbReference>
<name>A0ACB8YXP1_CICIN</name>
<protein>
    <submittedName>
        <fullName evidence="1">Uncharacterized protein</fullName>
    </submittedName>
</protein>
<evidence type="ECO:0000313" key="1">
    <source>
        <dbReference type="EMBL" id="KAI3689724.1"/>
    </source>
</evidence>
<proteinExistence type="predicted"/>
<reference evidence="2" key="1">
    <citation type="journal article" date="2022" name="Mol. Ecol. Resour.">
        <title>The genomes of chicory, endive, great burdock and yacon provide insights into Asteraceae palaeo-polyploidization history and plant inulin production.</title>
        <authorList>
            <person name="Fan W."/>
            <person name="Wang S."/>
            <person name="Wang H."/>
            <person name="Wang A."/>
            <person name="Jiang F."/>
            <person name="Liu H."/>
            <person name="Zhao H."/>
            <person name="Xu D."/>
            <person name="Zhang Y."/>
        </authorList>
    </citation>
    <scope>NUCLEOTIDE SEQUENCE [LARGE SCALE GENOMIC DNA]</scope>
    <source>
        <strain evidence="2">cv. Punajuju</strain>
    </source>
</reference>
<organism evidence="1 2">
    <name type="scientific">Cichorium intybus</name>
    <name type="common">Chicory</name>
    <dbReference type="NCBI Taxonomy" id="13427"/>
    <lineage>
        <taxon>Eukaryota</taxon>
        <taxon>Viridiplantae</taxon>
        <taxon>Streptophyta</taxon>
        <taxon>Embryophyta</taxon>
        <taxon>Tracheophyta</taxon>
        <taxon>Spermatophyta</taxon>
        <taxon>Magnoliopsida</taxon>
        <taxon>eudicotyledons</taxon>
        <taxon>Gunneridae</taxon>
        <taxon>Pentapetalae</taxon>
        <taxon>asterids</taxon>
        <taxon>campanulids</taxon>
        <taxon>Asterales</taxon>
        <taxon>Asteraceae</taxon>
        <taxon>Cichorioideae</taxon>
        <taxon>Cichorieae</taxon>
        <taxon>Cichoriinae</taxon>
        <taxon>Cichorium</taxon>
    </lineage>
</organism>
<keyword evidence="2" id="KW-1185">Reference proteome</keyword>
<reference evidence="1 2" key="2">
    <citation type="journal article" date="2022" name="Mol. Ecol. Resour.">
        <title>The genomes of chicory, endive, great burdock and yacon provide insights into Asteraceae paleo-polyploidization history and plant inulin production.</title>
        <authorList>
            <person name="Fan W."/>
            <person name="Wang S."/>
            <person name="Wang H."/>
            <person name="Wang A."/>
            <person name="Jiang F."/>
            <person name="Liu H."/>
            <person name="Zhao H."/>
            <person name="Xu D."/>
            <person name="Zhang Y."/>
        </authorList>
    </citation>
    <scope>NUCLEOTIDE SEQUENCE [LARGE SCALE GENOMIC DNA]</scope>
    <source>
        <strain evidence="2">cv. Punajuju</strain>
        <tissue evidence="1">Leaves</tissue>
    </source>
</reference>
<sequence>MPSATDNQVNKEEVVVVEIEPPAEVYHETVGSAVTFLLKRIRYIVTLLERLGRLWVVLELICLEALGYMDLALFHDITGCYGKLGFRLIIPDGTLIFGSIAEQVMELENLSASIIVSEYQANFTPITLISAT</sequence>